<evidence type="ECO:0000313" key="4">
    <source>
        <dbReference type="EnsemblMetazoa" id="CapteP198106"/>
    </source>
</evidence>
<proteinExistence type="predicted"/>
<keyword evidence="3" id="KW-0732">Signal</keyword>
<dbReference type="Proteomes" id="UP000014760">
    <property type="component" value="Unassembled WGS sequence"/>
</dbReference>
<dbReference type="InterPro" id="IPR043159">
    <property type="entry name" value="Lectin_gal-bd_sf"/>
</dbReference>
<evidence type="ECO:0008006" key="6">
    <source>
        <dbReference type="Google" id="ProtNLM"/>
    </source>
</evidence>
<keyword evidence="5" id="KW-1185">Reference proteome</keyword>
<name>X1ZYA6_CAPTE</name>
<dbReference type="Gene3D" id="2.60.120.740">
    <property type="match status" value="1"/>
</dbReference>
<organism evidence="4 5">
    <name type="scientific">Capitella teleta</name>
    <name type="common">Polychaete worm</name>
    <dbReference type="NCBI Taxonomy" id="283909"/>
    <lineage>
        <taxon>Eukaryota</taxon>
        <taxon>Metazoa</taxon>
        <taxon>Spiralia</taxon>
        <taxon>Lophotrochozoa</taxon>
        <taxon>Annelida</taxon>
        <taxon>Polychaeta</taxon>
        <taxon>Sedentaria</taxon>
        <taxon>Scolecida</taxon>
        <taxon>Capitellidae</taxon>
        <taxon>Capitella</taxon>
    </lineage>
</organism>
<keyword evidence="2" id="KW-1133">Transmembrane helix</keyword>
<sequence>MANFFGRMEHTVIAGIVLIMASLVSSDACKKVYDTSVHCLQERDQVSLKCPVGQKIEIQEVQYYVTSSSECPTLHDETACSLGALTGMFKRKCLKTDHECQVIVSKKADSSAQVICKGEVGSHYIGIKYRCEGSALNEDIPALSLCDKTTQTGSLVRITSHSTHDRDTTKDLRCHCKISVENNVQIQFDRLVFNVEPPTQSVCEQRVVLSAEAGDVGICRRDWSKQRDDNYVNCYGRQSKLTVGYDNNNDTDTSAAFVIEAKVHPAETFSVQCGLTQETSDDESNPAVQFEANRASITSDTNPYIIGCCLGAGLLMIIAIVIILTRKRRSPNQDAEESDTSSNYAFVKDIYLDEGIKAKQVVSVGTNKALTGTTGSTARLPAAPTDHPAEQTISDTIWNSNI</sequence>
<feature type="transmembrane region" description="Helical" evidence="2">
    <location>
        <begin position="304"/>
        <end position="324"/>
    </location>
</feature>
<evidence type="ECO:0000313" key="5">
    <source>
        <dbReference type="Proteomes" id="UP000014760"/>
    </source>
</evidence>
<protein>
    <recommendedName>
        <fullName evidence="6">SUEL-type lectin domain-containing protein</fullName>
    </recommendedName>
</protein>
<evidence type="ECO:0000256" key="2">
    <source>
        <dbReference type="SAM" id="Phobius"/>
    </source>
</evidence>
<dbReference type="EMBL" id="AMQN01000155">
    <property type="status" value="NOT_ANNOTATED_CDS"/>
    <property type="molecule type" value="Genomic_DNA"/>
</dbReference>
<keyword evidence="2" id="KW-0472">Membrane</keyword>
<dbReference type="AlphaFoldDB" id="X1ZYA6"/>
<feature type="chain" id="PRO_5004949332" description="SUEL-type lectin domain-containing protein" evidence="3">
    <location>
        <begin position="27"/>
        <end position="402"/>
    </location>
</feature>
<evidence type="ECO:0000256" key="1">
    <source>
        <dbReference type="SAM" id="MobiDB-lite"/>
    </source>
</evidence>
<evidence type="ECO:0000256" key="3">
    <source>
        <dbReference type="SAM" id="SignalP"/>
    </source>
</evidence>
<feature type="region of interest" description="Disordered" evidence="1">
    <location>
        <begin position="373"/>
        <end position="402"/>
    </location>
</feature>
<feature type="compositionally biased region" description="Polar residues" evidence="1">
    <location>
        <begin position="391"/>
        <end position="402"/>
    </location>
</feature>
<dbReference type="HOGENOM" id="CLU_685595_0_0_1"/>
<reference evidence="5" key="1">
    <citation type="submission" date="2012-12" db="EMBL/GenBank/DDBJ databases">
        <authorList>
            <person name="Hellsten U."/>
            <person name="Grimwood J."/>
            <person name="Chapman J.A."/>
            <person name="Shapiro H."/>
            <person name="Aerts A."/>
            <person name="Otillar R.P."/>
            <person name="Terry A.Y."/>
            <person name="Boore J.L."/>
            <person name="Simakov O."/>
            <person name="Marletaz F."/>
            <person name="Cho S.-J."/>
            <person name="Edsinger-Gonzales E."/>
            <person name="Havlak P."/>
            <person name="Kuo D.-H."/>
            <person name="Larsson T."/>
            <person name="Lv J."/>
            <person name="Arendt D."/>
            <person name="Savage R."/>
            <person name="Osoegawa K."/>
            <person name="de Jong P."/>
            <person name="Lindberg D.R."/>
            <person name="Seaver E.C."/>
            <person name="Weisblat D.A."/>
            <person name="Putnam N.H."/>
            <person name="Grigoriev I.V."/>
            <person name="Rokhsar D.S."/>
        </authorList>
    </citation>
    <scope>NUCLEOTIDE SEQUENCE</scope>
    <source>
        <strain evidence="5">I ESC-2004</strain>
    </source>
</reference>
<keyword evidence="2" id="KW-0812">Transmembrane</keyword>
<reference evidence="4" key="3">
    <citation type="submission" date="2015-06" db="UniProtKB">
        <authorList>
            <consortium name="EnsemblMetazoa"/>
        </authorList>
    </citation>
    <scope>IDENTIFICATION</scope>
</reference>
<accession>X1ZYA6</accession>
<feature type="signal peptide" evidence="3">
    <location>
        <begin position="1"/>
        <end position="26"/>
    </location>
</feature>
<reference evidence="5" key="2">
    <citation type="journal article" date="2013" name="Nature">
        <title>Insights into bilaterian evolution from three spiralian genomes.</title>
        <authorList>
            <person name="Simakov O."/>
            <person name="Marletaz F."/>
            <person name="Cho S.J."/>
            <person name="Edsinger-Gonzales E."/>
            <person name="Havlak P."/>
            <person name="Hellsten U."/>
            <person name="Kuo D.H."/>
            <person name="Larsson T."/>
            <person name="Lv J."/>
            <person name="Arendt D."/>
            <person name="Savage R."/>
            <person name="Osoegawa K."/>
            <person name="de Jong P."/>
            <person name="Grimwood J."/>
            <person name="Chapman J.A."/>
            <person name="Shapiro H."/>
            <person name="Aerts A."/>
            <person name="Otillar R.P."/>
            <person name="Terry A.Y."/>
            <person name="Boore J.L."/>
            <person name="Grigoriev I.V."/>
            <person name="Lindberg D.R."/>
            <person name="Seaver E.C."/>
            <person name="Weisblat D.A."/>
            <person name="Putnam N.H."/>
            <person name="Rokhsar D.S."/>
        </authorList>
    </citation>
    <scope>NUCLEOTIDE SEQUENCE</scope>
    <source>
        <strain evidence="5">I ESC-2004</strain>
    </source>
</reference>
<dbReference type="EnsemblMetazoa" id="CapteT198106">
    <property type="protein sequence ID" value="CapteP198106"/>
    <property type="gene ID" value="CapteG198106"/>
</dbReference>